<accession>A0A1Y6CNV5</accession>
<dbReference type="EMBL" id="FWZX01000027">
    <property type="protein sequence ID" value="SMF67199.1"/>
    <property type="molecule type" value="Genomic_DNA"/>
</dbReference>
<sequence>MAEGRHGRTGTGGAPVTVRLPAALVALFPGAPRELALPAASVGELIDGLDARWPGMGDRLRDSRPAIRRHINVFVEGRRATLATPLAPGGEVDILTAISGG</sequence>
<dbReference type="SUPFAM" id="SSF54285">
    <property type="entry name" value="MoaD/ThiS"/>
    <property type="match status" value="1"/>
</dbReference>
<dbReference type="STRING" id="560819.SAMN05428998_12719"/>
<dbReference type="Proteomes" id="UP000192917">
    <property type="component" value="Unassembled WGS sequence"/>
</dbReference>
<proteinExistence type="predicted"/>
<evidence type="ECO:0000313" key="1">
    <source>
        <dbReference type="EMBL" id="SMF67199.1"/>
    </source>
</evidence>
<dbReference type="InterPro" id="IPR003749">
    <property type="entry name" value="ThiS/MoaD-like"/>
</dbReference>
<organism evidence="1 2">
    <name type="scientific">Tistlia consotensis USBA 355</name>
    <dbReference type="NCBI Taxonomy" id="560819"/>
    <lineage>
        <taxon>Bacteria</taxon>
        <taxon>Pseudomonadati</taxon>
        <taxon>Pseudomonadota</taxon>
        <taxon>Alphaproteobacteria</taxon>
        <taxon>Rhodospirillales</taxon>
        <taxon>Rhodovibrionaceae</taxon>
        <taxon>Tistlia</taxon>
    </lineage>
</organism>
<reference evidence="1 2" key="1">
    <citation type="submission" date="2017-04" db="EMBL/GenBank/DDBJ databases">
        <authorList>
            <person name="Afonso C.L."/>
            <person name="Miller P.J."/>
            <person name="Scott M.A."/>
            <person name="Spackman E."/>
            <person name="Goraichik I."/>
            <person name="Dimitrov K.M."/>
            <person name="Suarez D.L."/>
            <person name="Swayne D.E."/>
        </authorList>
    </citation>
    <scope>NUCLEOTIDE SEQUENCE [LARGE SCALE GENOMIC DNA]</scope>
    <source>
        <strain evidence="1 2">USBA 355</strain>
    </source>
</reference>
<keyword evidence="2" id="KW-1185">Reference proteome</keyword>
<dbReference type="Pfam" id="PF02597">
    <property type="entry name" value="ThiS"/>
    <property type="match status" value="1"/>
</dbReference>
<dbReference type="InterPro" id="IPR012675">
    <property type="entry name" value="Beta-grasp_dom_sf"/>
</dbReference>
<evidence type="ECO:0000313" key="2">
    <source>
        <dbReference type="Proteomes" id="UP000192917"/>
    </source>
</evidence>
<gene>
    <name evidence="1" type="ORF">SAMN05428998_12719</name>
</gene>
<dbReference type="InterPro" id="IPR052045">
    <property type="entry name" value="Sulfur_Carrier/Prot_Modifier"/>
</dbReference>
<protein>
    <submittedName>
        <fullName evidence="1">Molybdopterin synthase subunit MoaD</fullName>
    </submittedName>
</protein>
<dbReference type="InterPro" id="IPR016155">
    <property type="entry name" value="Mopterin_synth/thiamin_S_b"/>
</dbReference>
<dbReference type="AlphaFoldDB" id="A0A1Y6CNV5"/>
<dbReference type="PANTHER" id="PTHR38031">
    <property type="entry name" value="SULFUR CARRIER PROTEIN SLR0821-RELATED"/>
    <property type="match status" value="1"/>
</dbReference>
<dbReference type="PANTHER" id="PTHR38031:SF1">
    <property type="entry name" value="SULFUR CARRIER PROTEIN CYSO"/>
    <property type="match status" value="1"/>
</dbReference>
<dbReference type="RefSeq" id="WP_085125367.1">
    <property type="nucleotide sequence ID" value="NZ_FWZX01000027.1"/>
</dbReference>
<name>A0A1Y6CNV5_9PROT</name>
<dbReference type="Gene3D" id="3.10.20.30">
    <property type="match status" value="1"/>
</dbReference>